<evidence type="ECO:0000313" key="2">
    <source>
        <dbReference type="Proteomes" id="UP001055286"/>
    </source>
</evidence>
<proteinExistence type="predicted"/>
<reference evidence="1" key="2">
    <citation type="submission" date="2021-08" db="EMBL/GenBank/DDBJ databases">
        <authorList>
            <person name="Tani A."/>
            <person name="Ola A."/>
            <person name="Ogura Y."/>
            <person name="Katsura K."/>
            <person name="Hayashi T."/>
        </authorList>
    </citation>
    <scope>NUCLEOTIDE SEQUENCE</scope>
    <source>
        <strain evidence="1">JCM 32048</strain>
    </source>
</reference>
<dbReference type="AlphaFoldDB" id="A0AA37M8T8"/>
<gene>
    <name evidence="1" type="ORF">MPEAHAMD_6659</name>
</gene>
<protein>
    <submittedName>
        <fullName evidence="1">Uncharacterized protein</fullName>
    </submittedName>
</protein>
<sequence>METADSSHTDYNAVVAFLASWHAVLAGHGAATRALTRVVKFDAVTPDLRRLMLLAVECRGPDGLPMWVLARQTDLTKSRVMAAQLGFAGRGLVIVRPAYDLSDVDVVPTDAGAAGRRPAPRLKGAVMATRMMEAEPLAEIAQRSAEVKALAPEMLKDLLRTFRHADKPRAQLTLAENCDQRLGSSAQEAVGLARLMYDPRYRYDLAAAFSVSAFQNHEFAMARKITQRHWERLGDMLGMSR</sequence>
<organism evidence="1 2">
    <name type="scientific">Methylobacterium frigidaeris</name>
    <dbReference type="NCBI Taxonomy" id="2038277"/>
    <lineage>
        <taxon>Bacteria</taxon>
        <taxon>Pseudomonadati</taxon>
        <taxon>Pseudomonadota</taxon>
        <taxon>Alphaproteobacteria</taxon>
        <taxon>Hyphomicrobiales</taxon>
        <taxon>Methylobacteriaceae</taxon>
        <taxon>Methylobacterium</taxon>
    </lineage>
</organism>
<comment type="caution">
    <text evidence="1">The sequence shown here is derived from an EMBL/GenBank/DDBJ whole genome shotgun (WGS) entry which is preliminary data.</text>
</comment>
<name>A0AA37M8T8_9HYPH</name>
<evidence type="ECO:0000313" key="1">
    <source>
        <dbReference type="EMBL" id="GJD66461.1"/>
    </source>
</evidence>
<dbReference type="RefSeq" id="WP_238193500.1">
    <property type="nucleotide sequence ID" value="NZ_BPQJ01000066.1"/>
</dbReference>
<reference evidence="1" key="1">
    <citation type="journal article" date="2016" name="Front. Microbiol.">
        <title>Genome Sequence of the Piezophilic, Mesophilic Sulfate-Reducing Bacterium Desulfovibrio indicus J2T.</title>
        <authorList>
            <person name="Cao J."/>
            <person name="Maignien L."/>
            <person name="Shao Z."/>
            <person name="Alain K."/>
            <person name="Jebbar M."/>
        </authorList>
    </citation>
    <scope>NUCLEOTIDE SEQUENCE</scope>
    <source>
        <strain evidence="1">JCM 32048</strain>
    </source>
</reference>
<accession>A0AA37M8T8</accession>
<dbReference type="Proteomes" id="UP001055286">
    <property type="component" value="Unassembled WGS sequence"/>
</dbReference>
<dbReference type="EMBL" id="BPQJ01000066">
    <property type="protein sequence ID" value="GJD66461.1"/>
    <property type="molecule type" value="Genomic_DNA"/>
</dbReference>
<keyword evidence="2" id="KW-1185">Reference proteome</keyword>